<dbReference type="PANTHER" id="PTHR45763">
    <property type="entry name" value="HYDROLASE, ALPHA/BETA FOLD FAMILY PROTEIN, EXPRESSED-RELATED"/>
    <property type="match status" value="1"/>
</dbReference>
<organism evidence="2 3">
    <name type="scientific">Dyella mobilis</name>
    <dbReference type="NCBI Taxonomy" id="1849582"/>
    <lineage>
        <taxon>Bacteria</taxon>
        <taxon>Pseudomonadati</taxon>
        <taxon>Pseudomonadota</taxon>
        <taxon>Gammaproteobacteria</taxon>
        <taxon>Lysobacterales</taxon>
        <taxon>Rhodanobacteraceae</taxon>
        <taxon>Dyella</taxon>
    </lineage>
</organism>
<dbReference type="PRINTS" id="PR00111">
    <property type="entry name" value="ABHYDROLASE"/>
</dbReference>
<sequence length="298" mass="32433">MATEGNVVLADGRHVSYAEYGLPDGHPVLYFHGAPSSRLEPLLIGEDAFIRHGLRIIAPDRPGMGRSSFQTHRGFSAWPVDVAAMADALGLEKFSVLGNSGGGVYAAACAARIPQRLHSAVMVSSIWRMDQPQNLAGLHVMTRLAWRLAKWAPPLLGLLLKNVATTAGRDLARMKSVLPQPDYDTLESAGRFEILGYVLREAMRQGAKGPAWDVSLYVHPFDIRVQDIPIPLHVFHGMKDAHVPLRLVRAALADIPTARLTAYPHEAHLSTLCNRFDDIARALLDGCPPAQPAQVAIS</sequence>
<proteinExistence type="predicted"/>
<protein>
    <submittedName>
        <fullName evidence="2">Alpha/beta hydrolase</fullName>
    </submittedName>
</protein>
<dbReference type="InterPro" id="IPR029058">
    <property type="entry name" value="AB_hydrolase_fold"/>
</dbReference>
<comment type="caution">
    <text evidence="2">The sequence shown here is derived from an EMBL/GenBank/DDBJ whole genome shotgun (WGS) entry which is preliminary data.</text>
</comment>
<name>A0ABS2KLN0_9GAMM</name>
<dbReference type="InterPro" id="IPR000073">
    <property type="entry name" value="AB_hydrolase_1"/>
</dbReference>
<dbReference type="Pfam" id="PF00561">
    <property type="entry name" value="Abhydrolase_1"/>
    <property type="match status" value="1"/>
</dbReference>
<dbReference type="EMBL" id="JADIKF010000040">
    <property type="protein sequence ID" value="MBM7131803.1"/>
    <property type="molecule type" value="Genomic_DNA"/>
</dbReference>
<feature type="domain" description="AB hydrolase-1" evidence="1">
    <location>
        <begin position="27"/>
        <end position="270"/>
    </location>
</feature>
<dbReference type="Proteomes" id="UP001430193">
    <property type="component" value="Unassembled WGS sequence"/>
</dbReference>
<dbReference type="RefSeq" id="WP_204633350.1">
    <property type="nucleotide sequence ID" value="NZ_BSOC01000001.1"/>
</dbReference>
<keyword evidence="2" id="KW-0378">Hydrolase</keyword>
<evidence type="ECO:0000259" key="1">
    <source>
        <dbReference type="Pfam" id="PF00561"/>
    </source>
</evidence>
<dbReference type="Gene3D" id="3.40.50.1820">
    <property type="entry name" value="alpha/beta hydrolase"/>
    <property type="match status" value="1"/>
</dbReference>
<evidence type="ECO:0000313" key="3">
    <source>
        <dbReference type="Proteomes" id="UP001430193"/>
    </source>
</evidence>
<keyword evidence="3" id="KW-1185">Reference proteome</keyword>
<dbReference type="GO" id="GO:0016787">
    <property type="term" value="F:hydrolase activity"/>
    <property type="evidence" value="ECO:0007669"/>
    <property type="project" value="UniProtKB-KW"/>
</dbReference>
<dbReference type="SUPFAM" id="SSF53474">
    <property type="entry name" value="alpha/beta-Hydrolases"/>
    <property type="match status" value="1"/>
</dbReference>
<evidence type="ECO:0000313" key="2">
    <source>
        <dbReference type="EMBL" id="MBM7131803.1"/>
    </source>
</evidence>
<gene>
    <name evidence="2" type="ORF">ISS99_19945</name>
</gene>
<dbReference type="PANTHER" id="PTHR45763:SF46">
    <property type="entry name" value="AB HYDROLASE-1 DOMAIN-CONTAINING PROTEIN"/>
    <property type="match status" value="1"/>
</dbReference>
<reference evidence="2" key="1">
    <citation type="submission" date="2020-10" db="EMBL/GenBank/DDBJ databases">
        <title>Phylogeny of dyella-like bacteria.</title>
        <authorList>
            <person name="Fu J."/>
        </authorList>
    </citation>
    <scope>NUCLEOTIDE SEQUENCE</scope>
    <source>
        <strain evidence="2">DHON07</strain>
    </source>
</reference>
<accession>A0ABS2KLN0</accession>